<dbReference type="Gene3D" id="3.40.50.300">
    <property type="entry name" value="P-loop containing nucleotide triphosphate hydrolases"/>
    <property type="match status" value="1"/>
</dbReference>
<dbReference type="PANTHER" id="PTHR41930">
    <property type="entry name" value="UPF0200 PROTEIN MJ1399"/>
    <property type="match status" value="1"/>
</dbReference>
<dbReference type="GO" id="GO:0005524">
    <property type="term" value="F:ATP binding"/>
    <property type="evidence" value="ECO:0007669"/>
    <property type="project" value="UniProtKB-UniRule"/>
</dbReference>
<evidence type="ECO:0000256" key="2">
    <source>
        <dbReference type="ARBA" id="ARBA00022840"/>
    </source>
</evidence>
<dbReference type="SUPFAM" id="SSF52540">
    <property type="entry name" value="P-loop containing nucleoside triphosphate hydrolases"/>
    <property type="match status" value="1"/>
</dbReference>
<protein>
    <recommendedName>
        <fullName evidence="3">UPF0200 protein IG193_03980</fullName>
    </recommendedName>
</protein>
<evidence type="ECO:0000313" key="5">
    <source>
        <dbReference type="Proteomes" id="UP000594121"/>
    </source>
</evidence>
<dbReference type="FunCoup" id="A0A7L9FKS1">
    <property type="interactions" value="6"/>
</dbReference>
<keyword evidence="1 3" id="KW-0547">Nucleotide-binding</keyword>
<comment type="similarity">
    <text evidence="3">Belongs to the UPF0200 family.</text>
</comment>
<sequence>MLYGSTECRLEKLILVTGMPGSGKSIFGEVARKVGIPVVNMGDIVREAARRKGLEVTDSNLAKIAVELRERYGGAAVATLALEKACRTGSSVVVIEGLRSLEELDFLRSHAREYIIIAFHASPKTRFERLKMRGRRDDPSNWEEFERRDRRELSFGVGSVIALADTVIVNENVSVEELRRRVERIINEILGQSVAGT</sequence>
<dbReference type="GeneID" id="59149026"/>
<evidence type="ECO:0000313" key="4">
    <source>
        <dbReference type="EMBL" id="QOJ79623.1"/>
    </source>
</evidence>
<reference evidence="4 5" key="1">
    <citation type="submission" date="2020-10" db="EMBL/GenBank/DDBJ databases">
        <title>Thermofilum lucidum 3507LT sp. nov. a novel member of Thermofilaceae family isolated from Chile hot spring, and proposal of description order Thermofilales.</title>
        <authorList>
            <person name="Zayulina K.S."/>
            <person name="Elcheninov A.G."/>
            <person name="Toshchakov S.V."/>
            <person name="Kublanov I.V."/>
        </authorList>
    </citation>
    <scope>NUCLEOTIDE SEQUENCE [LARGE SCALE GENOMIC DNA]</scope>
    <source>
        <strain evidence="4 5">3507LT</strain>
    </source>
</reference>
<dbReference type="Proteomes" id="UP000594121">
    <property type="component" value="Chromosome"/>
</dbReference>
<proteinExistence type="inferred from homology"/>
<dbReference type="AlphaFoldDB" id="A0A7L9FKS1"/>
<keyword evidence="4" id="KW-0969">Cilium</keyword>
<organism evidence="4 5">
    <name type="scientific">Infirmifilum lucidum</name>
    <dbReference type="NCBI Taxonomy" id="2776706"/>
    <lineage>
        <taxon>Archaea</taxon>
        <taxon>Thermoproteota</taxon>
        <taxon>Thermoprotei</taxon>
        <taxon>Thermofilales</taxon>
        <taxon>Thermofilaceae</taxon>
        <taxon>Infirmifilum</taxon>
    </lineage>
</organism>
<dbReference type="RefSeq" id="WP_192819595.1">
    <property type="nucleotide sequence ID" value="NZ_CP062310.1"/>
</dbReference>
<dbReference type="InParanoid" id="A0A7L9FKS1"/>
<accession>A0A7L9FKS1</accession>
<dbReference type="KEGG" id="thel:IG193_03980"/>
<dbReference type="InterPro" id="IPR027417">
    <property type="entry name" value="P-loop_NTPase"/>
</dbReference>
<keyword evidence="4" id="KW-0966">Cell projection</keyword>
<keyword evidence="2 3" id="KW-0067">ATP-binding</keyword>
<dbReference type="InterPro" id="IPR022970">
    <property type="entry name" value="NTP_hydrolase-rel"/>
</dbReference>
<dbReference type="PANTHER" id="PTHR41930:SF1">
    <property type="entry name" value="DEPHOSPHO-COA KINASE"/>
    <property type="match status" value="1"/>
</dbReference>
<feature type="binding site" evidence="3">
    <location>
        <begin position="18"/>
        <end position="25"/>
    </location>
    <ligand>
        <name>ATP</name>
        <dbReference type="ChEBI" id="CHEBI:30616"/>
    </ligand>
</feature>
<name>A0A7L9FKS1_9CREN</name>
<keyword evidence="4" id="KW-0282">Flagellum</keyword>
<keyword evidence="5" id="KW-1185">Reference proteome</keyword>
<dbReference type="Pfam" id="PF13207">
    <property type="entry name" value="AAA_17"/>
    <property type="match status" value="1"/>
</dbReference>
<dbReference type="HAMAP" id="MF_01111">
    <property type="entry name" value="UPF0200"/>
    <property type="match status" value="1"/>
</dbReference>
<evidence type="ECO:0000256" key="1">
    <source>
        <dbReference type="ARBA" id="ARBA00022741"/>
    </source>
</evidence>
<gene>
    <name evidence="4" type="primary">fliE</name>
    <name evidence="4" type="ORF">IG193_03980</name>
</gene>
<dbReference type="EMBL" id="CP062310">
    <property type="protein sequence ID" value="QOJ79623.1"/>
    <property type="molecule type" value="Genomic_DNA"/>
</dbReference>
<evidence type="ECO:0000256" key="3">
    <source>
        <dbReference type="HAMAP-Rule" id="MF_01111"/>
    </source>
</evidence>